<accession>A0ABR1Y5P6</accession>
<sequence length="212" mass="22156">MSSLSKSMLDLSVASRSAKAVMGSISKGGSSTALDYIPVAPKKKAAGGSGSAKGNIDEHSESTRGPVNTPTASEKDGGVNRTALPAPTAAVPVLHAQTPQVGVVSPRAFNYSTSPWNGTTWAGYLNLPVDADEFVDQLPCSRAQLLLTMADAITIHKSHGASIDTLTTNVNHVGFAEGLTCAVLSRVASRLELTFKETSDWTSKASRTTRRN</sequence>
<evidence type="ECO:0000313" key="2">
    <source>
        <dbReference type="EMBL" id="KAK8177080.1"/>
    </source>
</evidence>
<reference evidence="2 3" key="1">
    <citation type="journal article" date="2022" name="G3 (Bethesda)">
        <title>Enemy or ally: a genomic approach to elucidate the lifestyle of Phyllosticta citrichinaensis.</title>
        <authorList>
            <person name="Buijs V.A."/>
            <person name="Groenewald J.Z."/>
            <person name="Haridas S."/>
            <person name="LaButti K.M."/>
            <person name="Lipzen A."/>
            <person name="Martin F.M."/>
            <person name="Barry K."/>
            <person name="Grigoriev I.V."/>
            <person name="Crous P.W."/>
            <person name="Seidl M.F."/>
        </authorList>
    </citation>
    <scope>NUCLEOTIDE SEQUENCE [LARGE SCALE GENOMIC DNA]</scope>
    <source>
        <strain evidence="2 3">CBS 129764</strain>
    </source>
</reference>
<organism evidence="2 3">
    <name type="scientific">Phyllosticta citrichinensis</name>
    <dbReference type="NCBI Taxonomy" id="1130410"/>
    <lineage>
        <taxon>Eukaryota</taxon>
        <taxon>Fungi</taxon>
        <taxon>Dikarya</taxon>
        <taxon>Ascomycota</taxon>
        <taxon>Pezizomycotina</taxon>
        <taxon>Dothideomycetes</taxon>
        <taxon>Dothideomycetes incertae sedis</taxon>
        <taxon>Botryosphaeriales</taxon>
        <taxon>Phyllostictaceae</taxon>
        <taxon>Phyllosticta</taxon>
    </lineage>
</organism>
<gene>
    <name evidence="2" type="ORF">IWX90DRAFT_410566</name>
</gene>
<proteinExistence type="predicted"/>
<feature type="region of interest" description="Disordered" evidence="1">
    <location>
        <begin position="43"/>
        <end position="83"/>
    </location>
</feature>
<protein>
    <submittedName>
        <fullName evidence="2">Uncharacterized protein</fullName>
    </submittedName>
</protein>
<keyword evidence="3" id="KW-1185">Reference proteome</keyword>
<comment type="caution">
    <text evidence="2">The sequence shown here is derived from an EMBL/GenBank/DDBJ whole genome shotgun (WGS) entry which is preliminary data.</text>
</comment>
<evidence type="ECO:0000313" key="3">
    <source>
        <dbReference type="Proteomes" id="UP001456524"/>
    </source>
</evidence>
<name>A0ABR1Y5P6_9PEZI</name>
<feature type="compositionally biased region" description="Polar residues" evidence="1">
    <location>
        <begin position="63"/>
        <end position="72"/>
    </location>
</feature>
<evidence type="ECO:0000256" key="1">
    <source>
        <dbReference type="SAM" id="MobiDB-lite"/>
    </source>
</evidence>
<dbReference type="EMBL" id="JBBWUH010000001">
    <property type="protein sequence ID" value="KAK8177080.1"/>
    <property type="molecule type" value="Genomic_DNA"/>
</dbReference>
<dbReference type="Proteomes" id="UP001456524">
    <property type="component" value="Unassembled WGS sequence"/>
</dbReference>